<comment type="subcellular location">
    <subcellularLocation>
        <location evidence="1">Membrane</location>
        <topology evidence="1">Multi-pass membrane protein</topology>
    </subcellularLocation>
</comment>
<organism evidence="14 15">
    <name type="scientific">Actinia tenebrosa</name>
    <name type="common">Australian red waratah sea anemone</name>
    <dbReference type="NCBI Taxonomy" id="6105"/>
    <lineage>
        <taxon>Eukaryota</taxon>
        <taxon>Metazoa</taxon>
        <taxon>Cnidaria</taxon>
        <taxon>Anthozoa</taxon>
        <taxon>Hexacorallia</taxon>
        <taxon>Actiniaria</taxon>
        <taxon>Actiniidae</taxon>
        <taxon>Actinia</taxon>
    </lineage>
</organism>
<reference evidence="15 16" key="1">
    <citation type="submission" date="2025-04" db="UniProtKB">
        <authorList>
            <consortium name="RefSeq"/>
        </authorList>
    </citation>
    <scope>IDENTIFICATION</scope>
    <source>
        <tissue evidence="15 16">Tentacle</tissue>
    </source>
</reference>
<evidence type="ECO:0000256" key="6">
    <source>
        <dbReference type="ARBA" id="ARBA00022882"/>
    </source>
</evidence>
<gene>
    <name evidence="15 16" type="primary">LOC116294501</name>
</gene>
<dbReference type="InterPro" id="IPR003968">
    <property type="entry name" value="K_chnl_volt-dep_Kv"/>
</dbReference>
<dbReference type="GO" id="GO:0001508">
    <property type="term" value="P:action potential"/>
    <property type="evidence" value="ECO:0007669"/>
    <property type="project" value="TreeGrafter"/>
</dbReference>
<dbReference type="GO" id="GO:0005249">
    <property type="term" value="F:voltage-gated potassium channel activity"/>
    <property type="evidence" value="ECO:0007669"/>
    <property type="project" value="InterPro"/>
</dbReference>
<dbReference type="Proteomes" id="UP000515163">
    <property type="component" value="Unplaced"/>
</dbReference>
<keyword evidence="4 12" id="KW-0812">Transmembrane</keyword>
<feature type="transmembrane region" description="Helical" evidence="12">
    <location>
        <begin position="347"/>
        <end position="371"/>
    </location>
</feature>
<keyword evidence="11" id="KW-0407">Ion channel</keyword>
<dbReference type="PANTHER" id="PTHR11537">
    <property type="entry name" value="VOLTAGE-GATED POTASSIUM CHANNEL"/>
    <property type="match status" value="1"/>
</dbReference>
<evidence type="ECO:0000313" key="15">
    <source>
        <dbReference type="RefSeq" id="XP_031557981.1"/>
    </source>
</evidence>
<feature type="transmembrane region" description="Helical" evidence="12">
    <location>
        <begin position="253"/>
        <end position="270"/>
    </location>
</feature>
<dbReference type="RefSeq" id="XP_031557982.1">
    <property type="nucleotide sequence ID" value="XM_031702122.1"/>
</dbReference>
<dbReference type="InterPro" id="IPR011333">
    <property type="entry name" value="SKP1/BTB/POZ_sf"/>
</dbReference>
<dbReference type="OrthoDB" id="415460at2759"/>
<keyword evidence="2" id="KW-0813">Transport</keyword>
<dbReference type="Gene3D" id="1.10.287.70">
    <property type="match status" value="1"/>
</dbReference>
<dbReference type="PANTHER" id="PTHR11537:SF105">
    <property type="entry name" value="POTASSIUM VOLTAGE-GATED CHANNEL PROTEIN SHAL"/>
    <property type="match status" value="1"/>
</dbReference>
<dbReference type="InterPro" id="IPR005821">
    <property type="entry name" value="Ion_trans_dom"/>
</dbReference>
<keyword evidence="9" id="KW-0406">Ion transport</keyword>
<keyword evidence="7" id="KW-0630">Potassium</keyword>
<keyword evidence="8 12" id="KW-1133">Transmembrane helix</keyword>
<dbReference type="SMART" id="SM00225">
    <property type="entry name" value="BTB"/>
    <property type="match status" value="1"/>
</dbReference>
<evidence type="ECO:0000256" key="11">
    <source>
        <dbReference type="ARBA" id="ARBA00023303"/>
    </source>
</evidence>
<dbReference type="KEGG" id="aten:116294501"/>
<feature type="transmembrane region" description="Helical" evidence="12">
    <location>
        <begin position="291"/>
        <end position="315"/>
    </location>
</feature>
<dbReference type="PRINTS" id="PR00169">
    <property type="entry name" value="KCHANNEL"/>
</dbReference>
<dbReference type="Gene3D" id="1.20.120.350">
    <property type="entry name" value="Voltage-gated potassium channels. Chain C"/>
    <property type="match status" value="1"/>
</dbReference>
<dbReference type="SUPFAM" id="SSF81324">
    <property type="entry name" value="Voltage-gated potassium channels"/>
    <property type="match status" value="1"/>
</dbReference>
<evidence type="ECO:0000256" key="8">
    <source>
        <dbReference type="ARBA" id="ARBA00022989"/>
    </source>
</evidence>
<keyword evidence="5" id="KW-0631">Potassium channel</keyword>
<evidence type="ECO:0000259" key="13">
    <source>
        <dbReference type="SMART" id="SM00225"/>
    </source>
</evidence>
<dbReference type="InterPro" id="IPR003974">
    <property type="entry name" value="K_chnl_volt-dep_Kv3"/>
</dbReference>
<evidence type="ECO:0000256" key="3">
    <source>
        <dbReference type="ARBA" id="ARBA00022538"/>
    </source>
</evidence>
<feature type="transmembrane region" description="Helical" evidence="12">
    <location>
        <begin position="153"/>
        <end position="172"/>
    </location>
</feature>
<evidence type="ECO:0000256" key="1">
    <source>
        <dbReference type="ARBA" id="ARBA00004141"/>
    </source>
</evidence>
<dbReference type="RefSeq" id="XP_031557981.1">
    <property type="nucleotide sequence ID" value="XM_031702121.1"/>
</dbReference>
<name>A0A6P8HQY6_ACTTE</name>
<evidence type="ECO:0000256" key="7">
    <source>
        <dbReference type="ARBA" id="ARBA00022958"/>
    </source>
</evidence>
<evidence type="ECO:0000256" key="4">
    <source>
        <dbReference type="ARBA" id="ARBA00022692"/>
    </source>
</evidence>
<dbReference type="PRINTS" id="PR01491">
    <property type="entry name" value="KVCHANNEL"/>
</dbReference>
<keyword evidence="10 12" id="KW-0472">Membrane</keyword>
<dbReference type="GO" id="GO:0051260">
    <property type="term" value="P:protein homooligomerization"/>
    <property type="evidence" value="ECO:0007669"/>
    <property type="project" value="InterPro"/>
</dbReference>
<evidence type="ECO:0000256" key="12">
    <source>
        <dbReference type="SAM" id="Phobius"/>
    </source>
</evidence>
<keyword evidence="3" id="KW-0633">Potassium transport</keyword>
<dbReference type="PRINTS" id="PR01498">
    <property type="entry name" value="SHAWCHANNEL"/>
</dbReference>
<keyword evidence="14" id="KW-1185">Reference proteome</keyword>
<dbReference type="FunFam" id="3.30.710.10:FF:000152">
    <property type="entry name" value="Predicted protein"/>
    <property type="match status" value="1"/>
</dbReference>
<evidence type="ECO:0000256" key="2">
    <source>
        <dbReference type="ARBA" id="ARBA00022448"/>
    </source>
</evidence>
<evidence type="ECO:0000256" key="9">
    <source>
        <dbReference type="ARBA" id="ARBA00023065"/>
    </source>
</evidence>
<dbReference type="AlphaFoldDB" id="A0A6P8HQY6"/>
<evidence type="ECO:0000313" key="16">
    <source>
        <dbReference type="RefSeq" id="XP_031557982.1"/>
    </source>
</evidence>
<dbReference type="InterPro" id="IPR028325">
    <property type="entry name" value="VG_K_chnl"/>
</dbReference>
<feature type="transmembrane region" description="Helical" evidence="12">
    <location>
        <begin position="226"/>
        <end position="247"/>
    </location>
</feature>
<dbReference type="InterPro" id="IPR003131">
    <property type="entry name" value="T1-type_BTB"/>
</dbReference>
<dbReference type="InterPro" id="IPR027359">
    <property type="entry name" value="Volt_channel_dom_sf"/>
</dbReference>
<protein>
    <submittedName>
        <fullName evidence="15 16">Potassium voltage-gated channel subfamily D member 3-like</fullName>
    </submittedName>
</protein>
<proteinExistence type="predicted"/>
<accession>A0A6P8HQY6</accession>
<dbReference type="Pfam" id="PF00520">
    <property type="entry name" value="Ion_trans"/>
    <property type="match status" value="1"/>
</dbReference>
<dbReference type="GeneID" id="116294501"/>
<feature type="domain" description="BTB" evidence="13">
    <location>
        <begin position="19"/>
        <end position="118"/>
    </location>
</feature>
<dbReference type="FunFam" id="1.10.287.70:FF:000028">
    <property type="entry name" value="potassium voltage-gated channel subfamily D member 3"/>
    <property type="match status" value="1"/>
</dbReference>
<feature type="transmembrane region" description="Helical" evidence="12">
    <location>
        <begin position="192"/>
        <end position="214"/>
    </location>
</feature>
<sequence>MTLQYKRRLRRNEKNKDDKLITLNVSGRRFVTWESTLKKHPSTLLGSEMLSVFFDRKHREYFLDRDPHMFRYILNFYRIGKLHMSSEDCNESFKDELNFYGICTTELEPCCWEDTTKISIRKKKRTCAGNKPVWRSRREYLWYLLEGTETSNLGIAIQSFIGLLICLSTVFTVVETTPCGDGQQCLDKYPEIFSLLEAFCVGIFTLEYFIRFYAAQKRMAFVFSKLSIIDLMAFIPFYIDLAIANLSSDKEKIVSLRSPFSVFRILRIMRMLKLSRLFRHMRVVGHMLKRAIVDLGFLFFAFFLANLMFSTMMFYTEYDEGRGNFTSIPETMWYTVVTMMTLGYGDMVPVTVAGKVLGSLCCLMGIMMLALPTTMMQKGASEGKKVGVYSNLPKNLK</sequence>
<keyword evidence="6" id="KW-0851">Voltage-gated channel</keyword>
<dbReference type="Pfam" id="PF02214">
    <property type="entry name" value="BTB_2"/>
    <property type="match status" value="1"/>
</dbReference>
<evidence type="ECO:0000256" key="10">
    <source>
        <dbReference type="ARBA" id="ARBA00023136"/>
    </source>
</evidence>
<dbReference type="SUPFAM" id="SSF54695">
    <property type="entry name" value="POZ domain"/>
    <property type="match status" value="1"/>
</dbReference>
<evidence type="ECO:0000256" key="5">
    <source>
        <dbReference type="ARBA" id="ARBA00022826"/>
    </source>
</evidence>
<dbReference type="InterPro" id="IPR000210">
    <property type="entry name" value="BTB/POZ_dom"/>
</dbReference>
<dbReference type="Gene3D" id="3.30.710.10">
    <property type="entry name" value="Potassium Channel Kv1.1, Chain A"/>
    <property type="match status" value="1"/>
</dbReference>
<dbReference type="GO" id="GO:0008076">
    <property type="term" value="C:voltage-gated potassium channel complex"/>
    <property type="evidence" value="ECO:0007669"/>
    <property type="project" value="InterPro"/>
</dbReference>
<evidence type="ECO:0000313" key="14">
    <source>
        <dbReference type="Proteomes" id="UP000515163"/>
    </source>
</evidence>